<keyword evidence="1" id="KW-0812">Transmembrane</keyword>
<reference evidence="3" key="1">
    <citation type="journal article" date="2019" name="Int. J. Syst. Evol. Microbiol.">
        <title>The Global Catalogue of Microorganisms (GCM) 10K type strain sequencing project: providing services to taxonomists for standard genome sequencing and annotation.</title>
        <authorList>
            <consortium name="The Broad Institute Genomics Platform"/>
            <consortium name="The Broad Institute Genome Sequencing Center for Infectious Disease"/>
            <person name="Wu L."/>
            <person name="Ma J."/>
        </authorList>
    </citation>
    <scope>NUCLEOTIDE SEQUENCE [LARGE SCALE GENOMIC DNA]</scope>
    <source>
        <strain evidence="3">NBRC 105857</strain>
    </source>
</reference>
<feature type="transmembrane region" description="Helical" evidence="1">
    <location>
        <begin position="23"/>
        <end position="40"/>
    </location>
</feature>
<evidence type="ECO:0000313" key="3">
    <source>
        <dbReference type="Proteomes" id="UP001156664"/>
    </source>
</evidence>
<sequence>MNSKVSAETLLSTYERGVSRREWTVGLLGAFCSYALILWLC</sequence>
<dbReference type="RefSeq" id="WP_284282545.1">
    <property type="nucleotide sequence ID" value="NZ_BSOJ01000038.1"/>
</dbReference>
<protein>
    <submittedName>
        <fullName evidence="2">Uncharacterized protein</fullName>
    </submittedName>
</protein>
<dbReference type="Proteomes" id="UP001156664">
    <property type="component" value="Unassembled WGS sequence"/>
</dbReference>
<organism evidence="2 3">
    <name type="scientific">Limnobacter litoralis</name>
    <dbReference type="NCBI Taxonomy" id="481366"/>
    <lineage>
        <taxon>Bacteria</taxon>
        <taxon>Pseudomonadati</taxon>
        <taxon>Pseudomonadota</taxon>
        <taxon>Betaproteobacteria</taxon>
        <taxon>Burkholderiales</taxon>
        <taxon>Burkholderiaceae</taxon>
        <taxon>Limnobacter</taxon>
    </lineage>
</organism>
<accession>A0ABQ5YUH4</accession>
<keyword evidence="1" id="KW-1133">Transmembrane helix</keyword>
<keyword evidence="3" id="KW-1185">Reference proteome</keyword>
<evidence type="ECO:0000256" key="1">
    <source>
        <dbReference type="SAM" id="Phobius"/>
    </source>
</evidence>
<name>A0ABQ5YUH4_9BURK</name>
<gene>
    <name evidence="2" type="ORF">GCM10007875_27790</name>
</gene>
<comment type="caution">
    <text evidence="2">The sequence shown here is derived from an EMBL/GenBank/DDBJ whole genome shotgun (WGS) entry which is preliminary data.</text>
</comment>
<dbReference type="EMBL" id="BSOJ01000038">
    <property type="protein sequence ID" value="GLR27687.1"/>
    <property type="molecule type" value="Genomic_DNA"/>
</dbReference>
<keyword evidence="1" id="KW-0472">Membrane</keyword>
<proteinExistence type="predicted"/>
<evidence type="ECO:0000313" key="2">
    <source>
        <dbReference type="EMBL" id="GLR27687.1"/>
    </source>
</evidence>